<accession>A0A0E9XQK3</accession>
<organism evidence="1">
    <name type="scientific">Anguilla anguilla</name>
    <name type="common">European freshwater eel</name>
    <name type="synonym">Muraena anguilla</name>
    <dbReference type="NCBI Taxonomy" id="7936"/>
    <lineage>
        <taxon>Eukaryota</taxon>
        <taxon>Metazoa</taxon>
        <taxon>Chordata</taxon>
        <taxon>Craniata</taxon>
        <taxon>Vertebrata</taxon>
        <taxon>Euteleostomi</taxon>
        <taxon>Actinopterygii</taxon>
        <taxon>Neopterygii</taxon>
        <taxon>Teleostei</taxon>
        <taxon>Anguilliformes</taxon>
        <taxon>Anguillidae</taxon>
        <taxon>Anguilla</taxon>
    </lineage>
</organism>
<reference evidence="1" key="1">
    <citation type="submission" date="2014-11" db="EMBL/GenBank/DDBJ databases">
        <authorList>
            <person name="Amaro Gonzalez C."/>
        </authorList>
    </citation>
    <scope>NUCLEOTIDE SEQUENCE</scope>
</reference>
<protein>
    <submittedName>
        <fullName evidence="1">Uncharacterized protein</fullName>
    </submittedName>
</protein>
<proteinExistence type="predicted"/>
<reference evidence="1" key="2">
    <citation type="journal article" date="2015" name="Fish Shellfish Immunol.">
        <title>Early steps in the European eel (Anguilla anguilla)-Vibrio vulnificus interaction in the gills: Role of the RtxA13 toxin.</title>
        <authorList>
            <person name="Callol A."/>
            <person name="Pajuelo D."/>
            <person name="Ebbesson L."/>
            <person name="Teles M."/>
            <person name="MacKenzie S."/>
            <person name="Amaro C."/>
        </authorList>
    </citation>
    <scope>NUCLEOTIDE SEQUENCE</scope>
</reference>
<name>A0A0E9XQK3_ANGAN</name>
<dbReference type="AlphaFoldDB" id="A0A0E9XQK3"/>
<dbReference type="EMBL" id="GBXM01003678">
    <property type="protein sequence ID" value="JAI04900.1"/>
    <property type="molecule type" value="Transcribed_RNA"/>
</dbReference>
<sequence length="59" mass="6882">MLNRIIKQPTFFFGNRLRPSSNLLGGTFCQRKRNCPNLYLPRIIKTHALAFIPPWHLSS</sequence>
<evidence type="ECO:0000313" key="1">
    <source>
        <dbReference type="EMBL" id="JAI04900.1"/>
    </source>
</evidence>